<proteinExistence type="predicted"/>
<keyword evidence="7" id="KW-1185">Reference proteome</keyword>
<reference evidence="7" key="1">
    <citation type="submission" date="2014-07" db="EMBL/GenBank/DDBJ databases">
        <authorList>
            <person name="Wibberg D."/>
        </authorList>
    </citation>
    <scope>NUCLEOTIDE SEQUENCE [LARGE SCALE GENOMIC DNA]</scope>
    <source>
        <strain evidence="7">DG5</strain>
    </source>
</reference>
<evidence type="ECO:0000256" key="1">
    <source>
        <dbReference type="ARBA" id="ARBA00001964"/>
    </source>
</evidence>
<dbReference type="Gene3D" id="3.40.50.970">
    <property type="match status" value="1"/>
</dbReference>
<keyword evidence="2" id="KW-0560">Oxidoreductase</keyword>
<feature type="region of interest" description="Disordered" evidence="4">
    <location>
        <begin position="330"/>
        <end position="352"/>
    </location>
</feature>
<dbReference type="PANTHER" id="PTHR11516:SF60">
    <property type="entry name" value="PYRUVATE DEHYDROGENASE E1 COMPONENT SUBUNIT ALPHA"/>
    <property type="match status" value="1"/>
</dbReference>
<evidence type="ECO:0000313" key="6">
    <source>
        <dbReference type="EMBL" id="CDZ25107.1"/>
    </source>
</evidence>
<organism evidence="6 7">
    <name type="scientific">[Clostridium] cellulosi</name>
    <dbReference type="NCBI Taxonomy" id="29343"/>
    <lineage>
        <taxon>Bacteria</taxon>
        <taxon>Bacillati</taxon>
        <taxon>Bacillota</taxon>
        <taxon>Clostridia</taxon>
        <taxon>Eubacteriales</taxon>
        <taxon>Oscillospiraceae</taxon>
        <taxon>Oscillospiraceae incertae sedis</taxon>
    </lineage>
</organism>
<evidence type="ECO:0000256" key="4">
    <source>
        <dbReference type="SAM" id="MobiDB-lite"/>
    </source>
</evidence>
<dbReference type="GO" id="GO:0006086">
    <property type="term" value="P:pyruvate decarboxylation to acetyl-CoA"/>
    <property type="evidence" value="ECO:0007669"/>
    <property type="project" value="TreeGrafter"/>
</dbReference>
<dbReference type="Pfam" id="PF00676">
    <property type="entry name" value="E1_dh"/>
    <property type="match status" value="1"/>
</dbReference>
<dbReference type="PATRIC" id="fig|29343.3.peg.2139"/>
<accession>A0A078KRH0</accession>
<dbReference type="STRING" id="29343.CCDG5_2015"/>
<evidence type="ECO:0000259" key="5">
    <source>
        <dbReference type="Pfam" id="PF00676"/>
    </source>
</evidence>
<feature type="domain" description="Dehydrogenase E1 component" evidence="5">
    <location>
        <begin position="44"/>
        <end position="343"/>
    </location>
</feature>
<sequence length="352" mass="39453">MTAGLRRTPSSQIPTNSILCYKAGFYEGDGVVENCRFIDLYAMMLKIRLVERRIEAEYKYDEIKTPIHLSIGQEAVAVGICCQLRKDDYVFGTHRSHAQYLAKGGDLKSMIAELYLRKTGCSRGRGGSMHLVAPEVGIFGSTAIVGGDIPLGTGTALASKLQHNDRVTAVFFGDGAVDEGTFHESLNFASLKKLPVIYICENNLYAINSKVTARHSGDGIYRWAQSYNMPSWQIDGNDVIKVMEIGKKAIENCRKGNGPTFIECLTYRWKGHIGTVDDLGKGYRPKEEYDYWVSKCPIKWFGDYLRSKGILDDETDKRIHDEINAEIEEAFEFAQSSPKPEPKELEESVYAK</sequence>
<dbReference type="GO" id="GO:0004739">
    <property type="term" value="F:pyruvate dehydrogenase (acetyl-transferring) activity"/>
    <property type="evidence" value="ECO:0007669"/>
    <property type="project" value="TreeGrafter"/>
</dbReference>
<dbReference type="CDD" id="cd02000">
    <property type="entry name" value="TPP_E1_PDC_ADC_BCADC"/>
    <property type="match status" value="1"/>
</dbReference>
<dbReference type="AlphaFoldDB" id="A0A078KRH0"/>
<protein>
    <submittedName>
        <fullName evidence="6">Dehydrogenase E1 component</fullName>
    </submittedName>
</protein>
<dbReference type="PANTHER" id="PTHR11516">
    <property type="entry name" value="PYRUVATE DEHYDROGENASE E1 COMPONENT, ALPHA SUBUNIT BACTERIAL AND ORGANELLAR"/>
    <property type="match status" value="1"/>
</dbReference>
<dbReference type="HOGENOM" id="CLU_029393_5_0_9"/>
<dbReference type="SUPFAM" id="SSF52518">
    <property type="entry name" value="Thiamin diphosphate-binding fold (THDP-binding)"/>
    <property type="match status" value="1"/>
</dbReference>
<dbReference type="InterPro" id="IPR029061">
    <property type="entry name" value="THDP-binding"/>
</dbReference>
<dbReference type="InterPro" id="IPR001017">
    <property type="entry name" value="DH_E1"/>
</dbReference>
<evidence type="ECO:0000313" key="7">
    <source>
        <dbReference type="Proteomes" id="UP000032431"/>
    </source>
</evidence>
<dbReference type="InterPro" id="IPR050642">
    <property type="entry name" value="PDH_E1_Alpha_Subunit"/>
</dbReference>
<keyword evidence="3" id="KW-0786">Thiamine pyrophosphate</keyword>
<name>A0A078KRH0_9FIRM</name>
<gene>
    <name evidence="6" type="ORF">CCDG5_2015</name>
</gene>
<dbReference type="KEGG" id="ccel:CCDG5_2015"/>
<dbReference type="Proteomes" id="UP000032431">
    <property type="component" value="Chromosome I"/>
</dbReference>
<comment type="cofactor">
    <cofactor evidence="1">
        <name>thiamine diphosphate</name>
        <dbReference type="ChEBI" id="CHEBI:58937"/>
    </cofactor>
</comment>
<dbReference type="EMBL" id="LM995447">
    <property type="protein sequence ID" value="CDZ25107.1"/>
    <property type="molecule type" value="Genomic_DNA"/>
</dbReference>
<evidence type="ECO:0000256" key="2">
    <source>
        <dbReference type="ARBA" id="ARBA00023002"/>
    </source>
</evidence>
<evidence type="ECO:0000256" key="3">
    <source>
        <dbReference type="ARBA" id="ARBA00023052"/>
    </source>
</evidence>